<name>A0A1T2YCJ6_PSEFL</name>
<accession>A0A1T2YCJ6</accession>
<sequence>MTTKCMNKFSSTKTFLQQHFMTAKRIPTGVIAGLNVFDVNDHKAGGYRLATLDKPGEHGKVERPLMGHWVPQGSFCDIPANPGATGYVFTPDFSGCSILIDHIDDTTYRVFHVQGGSDYLNKEYLNRFDGHGLGFATAMTFDDYGEDAYPRGFAFMKFEEGRWWIYFQRQNGVGLNFAYGKFQMNGAQTVRGGGRIPVPNLKRESPRHGVVHSGKALAMPASQRLELKVEVW</sequence>
<organism evidence="1 2">
    <name type="scientific">Pseudomonas fluorescens</name>
    <dbReference type="NCBI Taxonomy" id="294"/>
    <lineage>
        <taxon>Bacteria</taxon>
        <taxon>Pseudomonadati</taxon>
        <taxon>Pseudomonadota</taxon>
        <taxon>Gammaproteobacteria</taxon>
        <taxon>Pseudomonadales</taxon>
        <taxon>Pseudomonadaceae</taxon>
        <taxon>Pseudomonas</taxon>
    </lineage>
</organism>
<dbReference type="AlphaFoldDB" id="A0A1T2YCJ6"/>
<gene>
    <name evidence="1" type="ORF">BFW87_22090</name>
</gene>
<protein>
    <submittedName>
        <fullName evidence="1">Uncharacterized protein</fullName>
    </submittedName>
</protein>
<evidence type="ECO:0000313" key="1">
    <source>
        <dbReference type="EMBL" id="OPA89765.1"/>
    </source>
</evidence>
<reference evidence="1 2" key="1">
    <citation type="submission" date="2016-12" db="EMBL/GenBank/DDBJ databases">
        <title>Draft genome sequences of seven strains of Pseudomonas fluorescens that produce 4-formylaminooxyvinylglycine.</title>
        <authorList>
            <person name="Okrent R.A."/>
            <person name="Manning V.A."/>
            <person name="Trippe K.M."/>
        </authorList>
    </citation>
    <scope>NUCLEOTIDE SEQUENCE [LARGE SCALE GENOMIC DNA]</scope>
    <source>
        <strain evidence="1 2">P5A</strain>
    </source>
</reference>
<dbReference type="Proteomes" id="UP000190965">
    <property type="component" value="Unassembled WGS sequence"/>
</dbReference>
<dbReference type="EMBL" id="MSDF01000031">
    <property type="protein sequence ID" value="OPA89765.1"/>
    <property type="molecule type" value="Genomic_DNA"/>
</dbReference>
<proteinExistence type="predicted"/>
<dbReference type="OrthoDB" id="7056038at2"/>
<comment type="caution">
    <text evidence="1">The sequence shown here is derived from an EMBL/GenBank/DDBJ whole genome shotgun (WGS) entry which is preliminary data.</text>
</comment>
<dbReference type="RefSeq" id="WP_078741839.1">
    <property type="nucleotide sequence ID" value="NZ_MSDF01000031.1"/>
</dbReference>
<evidence type="ECO:0000313" key="2">
    <source>
        <dbReference type="Proteomes" id="UP000190965"/>
    </source>
</evidence>